<organism evidence="1 2">
    <name type="scientific">Colletotrichum paranaense</name>
    <dbReference type="NCBI Taxonomy" id="1914294"/>
    <lineage>
        <taxon>Eukaryota</taxon>
        <taxon>Fungi</taxon>
        <taxon>Dikarya</taxon>
        <taxon>Ascomycota</taxon>
        <taxon>Pezizomycotina</taxon>
        <taxon>Sordariomycetes</taxon>
        <taxon>Hypocreomycetidae</taxon>
        <taxon>Glomerellales</taxon>
        <taxon>Glomerellaceae</taxon>
        <taxon>Colletotrichum</taxon>
        <taxon>Colletotrichum acutatum species complex</taxon>
    </lineage>
</organism>
<gene>
    <name evidence="1" type="ORF">CPAR01_11687</name>
</gene>
<proteinExistence type="predicted"/>
<evidence type="ECO:0000313" key="2">
    <source>
        <dbReference type="Proteomes" id="UP001241169"/>
    </source>
</evidence>
<name>A0ABQ9S7Z7_9PEZI</name>
<reference evidence="1 2" key="1">
    <citation type="submission" date="2016-10" db="EMBL/GenBank/DDBJ databases">
        <title>The genome sequence of Colletotrichum fioriniae PJ7.</title>
        <authorList>
            <person name="Baroncelli R."/>
        </authorList>
    </citation>
    <scope>NUCLEOTIDE SEQUENCE [LARGE SCALE GENOMIC DNA]</scope>
    <source>
        <strain evidence="1 2">IMI 384185</strain>
    </source>
</reference>
<evidence type="ECO:0000313" key="1">
    <source>
        <dbReference type="EMBL" id="KAK1529375.1"/>
    </source>
</evidence>
<dbReference type="RefSeq" id="XP_060344731.1">
    <property type="nucleotide sequence ID" value="XM_060495946.1"/>
</dbReference>
<dbReference type="EMBL" id="MOPA01000010">
    <property type="protein sequence ID" value="KAK1529375.1"/>
    <property type="molecule type" value="Genomic_DNA"/>
</dbReference>
<dbReference type="Proteomes" id="UP001241169">
    <property type="component" value="Unassembled WGS sequence"/>
</dbReference>
<comment type="caution">
    <text evidence="1">The sequence shown here is derived from an EMBL/GenBank/DDBJ whole genome shotgun (WGS) entry which is preliminary data.</text>
</comment>
<accession>A0ABQ9S7Z7</accession>
<keyword evidence="2" id="KW-1185">Reference proteome</keyword>
<dbReference type="GeneID" id="85379845"/>
<sequence>MRPNLHVDSASDNTFSTHSTLETYLCECMKVHERFLIHHAMQCTTGAPCRAARLPPSPSLFFVPAAHRSSHLPRSVAIILVMIDTGKAHPLICSRTSPISCLAASVDPDRTLCPPPHLYLLSLSSALDSYLSLCHPYLSAIGASQPSDVCRTQM</sequence>
<protein>
    <submittedName>
        <fullName evidence="1">Uncharacterized protein</fullName>
    </submittedName>
</protein>